<keyword evidence="1 3" id="KW-0472">Membrane</keyword>
<gene>
    <name evidence="4" type="ORF">TRUGW13939_00653</name>
</gene>
<feature type="transmembrane region" description="Helical" evidence="3">
    <location>
        <begin position="571"/>
        <end position="595"/>
    </location>
</feature>
<accession>A0A7H8QHX1</accession>
<evidence type="ECO:0000256" key="2">
    <source>
        <dbReference type="SAM" id="MobiDB-lite"/>
    </source>
</evidence>
<keyword evidence="3" id="KW-1133">Transmembrane helix</keyword>
<organism evidence="4 5">
    <name type="scientific">Talaromyces rugulosus</name>
    <name type="common">Penicillium rugulosum</name>
    <dbReference type="NCBI Taxonomy" id="121627"/>
    <lineage>
        <taxon>Eukaryota</taxon>
        <taxon>Fungi</taxon>
        <taxon>Dikarya</taxon>
        <taxon>Ascomycota</taxon>
        <taxon>Pezizomycotina</taxon>
        <taxon>Eurotiomycetes</taxon>
        <taxon>Eurotiomycetidae</taxon>
        <taxon>Eurotiales</taxon>
        <taxon>Trichocomaceae</taxon>
        <taxon>Talaromyces</taxon>
        <taxon>Talaromyces sect. Islandici</taxon>
    </lineage>
</organism>
<evidence type="ECO:0000256" key="3">
    <source>
        <dbReference type="SAM" id="Phobius"/>
    </source>
</evidence>
<dbReference type="PANTHER" id="PTHR13315">
    <property type="entry name" value="METALLO PHOSPHOESTERASE RELATED"/>
    <property type="match status" value="1"/>
</dbReference>
<dbReference type="AlphaFoldDB" id="A0A7H8QHX1"/>
<dbReference type="GO" id="GO:0005783">
    <property type="term" value="C:endoplasmic reticulum"/>
    <property type="evidence" value="ECO:0007669"/>
    <property type="project" value="TreeGrafter"/>
</dbReference>
<evidence type="ECO:0008006" key="6">
    <source>
        <dbReference type="Google" id="ProtNLM"/>
    </source>
</evidence>
<dbReference type="EMBL" id="CP055898">
    <property type="protein sequence ID" value="QKX53574.1"/>
    <property type="molecule type" value="Genomic_DNA"/>
</dbReference>
<dbReference type="PANTHER" id="PTHR13315:SF1">
    <property type="entry name" value="PROTEIN TED1"/>
    <property type="match status" value="1"/>
</dbReference>
<dbReference type="KEGG" id="trg:TRUGW13939_00653"/>
<dbReference type="InterPro" id="IPR029052">
    <property type="entry name" value="Metallo-depent_PP-like"/>
</dbReference>
<dbReference type="InterPro" id="IPR033308">
    <property type="entry name" value="PGAP5/Cdc1/Ted1"/>
</dbReference>
<keyword evidence="5" id="KW-1185">Reference proteome</keyword>
<dbReference type="GeneID" id="55988166"/>
<evidence type="ECO:0000313" key="4">
    <source>
        <dbReference type="EMBL" id="QKX53574.1"/>
    </source>
</evidence>
<evidence type="ECO:0000313" key="5">
    <source>
        <dbReference type="Proteomes" id="UP000509510"/>
    </source>
</evidence>
<feature type="region of interest" description="Disordered" evidence="2">
    <location>
        <begin position="481"/>
        <end position="522"/>
    </location>
</feature>
<dbReference type="SUPFAM" id="SSF56300">
    <property type="entry name" value="Metallo-dependent phosphatases"/>
    <property type="match status" value="1"/>
</dbReference>
<dbReference type="GO" id="GO:0006506">
    <property type="term" value="P:GPI anchor biosynthetic process"/>
    <property type="evidence" value="ECO:0007669"/>
    <property type="project" value="InterPro"/>
</dbReference>
<proteinExistence type="predicted"/>
<protein>
    <recommendedName>
        <fullName evidence="6">Calcineurin-like phosphoesterase domain-containing protein</fullName>
    </recommendedName>
</protein>
<dbReference type="GO" id="GO:0016020">
    <property type="term" value="C:membrane"/>
    <property type="evidence" value="ECO:0007669"/>
    <property type="project" value="GOC"/>
</dbReference>
<feature type="compositionally biased region" description="Polar residues" evidence="2">
    <location>
        <begin position="508"/>
        <end position="522"/>
    </location>
</feature>
<sequence>MSLRGVLQRILAILLPLSVASTLYLYLYPIVQQCAFPIPSTKNNARESSSTFAANGVINTLFQHVGAADSQNNNNNNIRPEPAIFRLLVLADPQIEGDSSLPHPDDEFGSRLRRHWAKIQSVLFDTTGRSESDSESEIPPSVISVLADVVHTTIYEDIPSAIRATLKRVDLFGNDYYLAHIYRTLSWWTRPTHVTVLGDLIGSQWVTDEEFEKRAGRYWQRLFRGGERVNDDLTITGKKRSSEDGDVPPEAGLEPLSRFNSSWSRRIINVAGNHDIGYAGDVSRHRLDRFERVFGRANWDIRFRHPPLEEEETQQEEKNITDENAENSHIQPTLHVINLNDLTLDGPAFENEIQTDSYGYINDLITHRSYPVEDETSFTLLLTHVPLHKREGICVDGPHFSYFDNEDDNSDGNPRFKQGGLREQNHLSDHASGPGILQGIFGMSGDAHTSAAGGRGRRGLILTGHDHEGCDVVHFVNRTFTDSSDNNENENEHEPDNSQPWHWDATRYSPSALTSNSDNGSSPAIREVTLRSMMGMYGGHAALLSLWFDADPDVNHWQYELQTCAIGGQQIWWAIHGLALACVGGVLLVLLLWGVETVCSAKTEKKTVHFVSKEVAKSSDRKVERD</sequence>
<dbReference type="Proteomes" id="UP000509510">
    <property type="component" value="Chromosome I"/>
</dbReference>
<keyword evidence="3" id="KW-0812">Transmembrane</keyword>
<feature type="transmembrane region" description="Helical" evidence="3">
    <location>
        <begin position="12"/>
        <end position="31"/>
    </location>
</feature>
<reference evidence="5" key="1">
    <citation type="submission" date="2020-06" db="EMBL/GenBank/DDBJ databases">
        <title>A chromosome-scale genome assembly of Talaromyces rugulosus W13939.</title>
        <authorList>
            <person name="Wang B."/>
            <person name="Guo L."/>
            <person name="Ye K."/>
            <person name="Wang L."/>
        </authorList>
    </citation>
    <scope>NUCLEOTIDE SEQUENCE [LARGE SCALE GENOMIC DNA]</scope>
    <source>
        <strain evidence="5">W13939</strain>
    </source>
</reference>
<name>A0A7H8QHX1_TALRU</name>
<dbReference type="RefSeq" id="XP_035339753.1">
    <property type="nucleotide sequence ID" value="XM_035483860.1"/>
</dbReference>
<dbReference type="OrthoDB" id="9984693at2759"/>
<evidence type="ECO:0000256" key="1">
    <source>
        <dbReference type="ARBA" id="ARBA00023136"/>
    </source>
</evidence>